<dbReference type="Proteomes" id="UP000257109">
    <property type="component" value="Unassembled WGS sequence"/>
</dbReference>
<keyword evidence="2" id="KW-1185">Reference proteome</keyword>
<name>A0A371G5A6_MUCPR</name>
<dbReference type="EMBL" id="QJKJ01006722">
    <property type="protein sequence ID" value="RDX85707.1"/>
    <property type="molecule type" value="Genomic_DNA"/>
</dbReference>
<evidence type="ECO:0000313" key="2">
    <source>
        <dbReference type="Proteomes" id="UP000257109"/>
    </source>
</evidence>
<feature type="non-terminal residue" evidence="1">
    <location>
        <position position="1"/>
    </location>
</feature>
<accession>A0A371G5A6</accession>
<reference evidence="1" key="1">
    <citation type="submission" date="2018-05" db="EMBL/GenBank/DDBJ databases">
        <title>Draft genome of Mucuna pruriens seed.</title>
        <authorList>
            <person name="Nnadi N.E."/>
            <person name="Vos R."/>
            <person name="Hasami M.H."/>
            <person name="Devisetty U.K."/>
            <person name="Aguiy J.C."/>
        </authorList>
    </citation>
    <scope>NUCLEOTIDE SEQUENCE [LARGE SCALE GENOMIC DNA]</scope>
    <source>
        <strain evidence="1">JCA_2017</strain>
    </source>
</reference>
<protein>
    <submittedName>
        <fullName evidence="1">Uncharacterized protein</fullName>
    </submittedName>
</protein>
<comment type="caution">
    <text evidence="1">The sequence shown here is derived from an EMBL/GenBank/DDBJ whole genome shotgun (WGS) entry which is preliminary data.</text>
</comment>
<gene>
    <name evidence="1" type="ORF">CR513_33068</name>
</gene>
<dbReference type="AlphaFoldDB" id="A0A371G5A6"/>
<organism evidence="1 2">
    <name type="scientific">Mucuna pruriens</name>
    <name type="common">Velvet bean</name>
    <name type="synonym">Dolichos pruriens</name>
    <dbReference type="NCBI Taxonomy" id="157652"/>
    <lineage>
        <taxon>Eukaryota</taxon>
        <taxon>Viridiplantae</taxon>
        <taxon>Streptophyta</taxon>
        <taxon>Embryophyta</taxon>
        <taxon>Tracheophyta</taxon>
        <taxon>Spermatophyta</taxon>
        <taxon>Magnoliopsida</taxon>
        <taxon>eudicotyledons</taxon>
        <taxon>Gunneridae</taxon>
        <taxon>Pentapetalae</taxon>
        <taxon>rosids</taxon>
        <taxon>fabids</taxon>
        <taxon>Fabales</taxon>
        <taxon>Fabaceae</taxon>
        <taxon>Papilionoideae</taxon>
        <taxon>50 kb inversion clade</taxon>
        <taxon>NPAAA clade</taxon>
        <taxon>indigoferoid/millettioid clade</taxon>
        <taxon>Phaseoleae</taxon>
        <taxon>Mucuna</taxon>
    </lineage>
</organism>
<proteinExistence type="predicted"/>
<sequence>MLSKFATTKTIQHRTILHKTMKSLVVDEVGMANGEVVDQEWVEVVKIRRRASWYLIEVECLTKSQATYVMDEIHRGICGFHLGGHRMVSRGAKSRILMANHEAGVQTVRTQLSMPSLWERQPFFGKGAIKYRITMVFFNMGNGHFRTILNGQRACQVLVHRGGLFH</sequence>
<dbReference type="OrthoDB" id="682198at2759"/>
<evidence type="ECO:0000313" key="1">
    <source>
        <dbReference type="EMBL" id="RDX85707.1"/>
    </source>
</evidence>